<dbReference type="InterPro" id="IPR013984">
    <property type="entry name" value="Ald_Fedxn_OxRdtase_dom2"/>
</dbReference>
<keyword evidence="3" id="KW-0004">4Fe-4S</keyword>
<evidence type="ECO:0000256" key="1">
    <source>
        <dbReference type="ARBA" id="ARBA00001966"/>
    </source>
</evidence>
<dbReference type="KEGG" id="thei:K1720_00770"/>
<dbReference type="EMBL" id="CP080572">
    <property type="protein sequence ID" value="USH00054.1"/>
    <property type="molecule type" value="Genomic_DNA"/>
</dbReference>
<keyword evidence="7" id="KW-0411">Iron-sulfur</keyword>
<evidence type="ECO:0000256" key="4">
    <source>
        <dbReference type="ARBA" id="ARBA00022723"/>
    </source>
</evidence>
<reference evidence="11 12" key="1">
    <citation type="submission" date="2021-08" db="EMBL/GenBank/DDBJ databases">
        <title>Thermococcus onnuriiensis IOH2.</title>
        <authorList>
            <person name="Park Y.-J."/>
        </authorList>
    </citation>
    <scope>NUCLEOTIDE SEQUENCE [LARGE SCALE GENOMIC DNA]</scope>
    <source>
        <strain evidence="11 12">IOH2</strain>
    </source>
</reference>
<evidence type="ECO:0000313" key="11">
    <source>
        <dbReference type="EMBL" id="USH00054.1"/>
    </source>
</evidence>
<evidence type="ECO:0000259" key="10">
    <source>
        <dbReference type="SMART" id="SM00790"/>
    </source>
</evidence>
<evidence type="ECO:0000256" key="9">
    <source>
        <dbReference type="ARBA" id="ARBA00049934"/>
    </source>
</evidence>
<dbReference type="PANTHER" id="PTHR30038:SF7">
    <property type="entry name" value="TUNGSTEN-CONTAINING GLYCERALDEHYDE-3-PHOSPHATE:FERREDOXIN OXIDOREDUCTASE"/>
    <property type="match status" value="1"/>
</dbReference>
<evidence type="ECO:0000256" key="8">
    <source>
        <dbReference type="ARBA" id="ARBA00023245"/>
    </source>
</evidence>
<accession>A0A9E7SCI9</accession>
<dbReference type="Pfam" id="PF01314">
    <property type="entry name" value="AFOR_C"/>
    <property type="match status" value="1"/>
</dbReference>
<dbReference type="GO" id="GO:0009055">
    <property type="term" value="F:electron transfer activity"/>
    <property type="evidence" value="ECO:0007669"/>
    <property type="project" value="InterPro"/>
</dbReference>
<sequence>MKKMEWFGYTGKILSVDLSENKLDILEADPKVYEKYMGGTGYAAHIIHKNLKKIKDPEDESNIMVFATGPLTIDGIPNGGRVTVGSISPETGIWGETHIGTWFAIEMKKAGFDAIIVKGKAEKPVYLFLHNRNVEIRDASKYWGKDIHETIESLRKDLNDSTIKALAIGPAGEKKVKISIIANEEGFGGRCGLGAVMGSKNLKAIVAKGTRTVPVAYPEELREFLKELIKKLTKGGTGLRRYGSAGGVKGYHVLGNLPIRNFLWGKWDDDKVAKISGESLTENYLKRPFACTLCPIACKRLVEVKNGKYFKEFVGLGPEYETVGLLGSNLLVDDLEAIIKANNMCDRLGLDTISTGNVIGFLFDAAERGIVDKNLEGLTLEWGNAETVHKLIEKIAYREGIGDILAEGVKKAAEKLGAPELAVEIKGLEMPAHDGRAYWSHGLSHVTMNRGADHLGWPHMPFKGISVPELGIKAFDNRYIDGDELIETVIKMQNLMIIYDSLIICKYAFAAGLTVTDIIKLLYFVTGKEYTPEKLMEIANRIWKVQRKINNELGITAKDDKLPLRMATPHANRTDTQVPPIEKWLPRYYELRGLTEDGVVKEID</sequence>
<keyword evidence="6" id="KW-0408">Iron</keyword>
<dbReference type="SUPFAM" id="SSF56228">
    <property type="entry name" value="Aldehyde ferredoxin oxidoreductase, N-terminal domain"/>
    <property type="match status" value="1"/>
</dbReference>
<feature type="domain" description="Aldehyde ferredoxin oxidoreductase N-terminal" evidence="10">
    <location>
        <begin position="9"/>
        <end position="211"/>
    </location>
</feature>
<dbReference type="GO" id="GO:0046872">
    <property type="term" value="F:metal ion binding"/>
    <property type="evidence" value="ECO:0007669"/>
    <property type="project" value="UniProtKB-KW"/>
</dbReference>
<dbReference type="Gene3D" id="3.60.9.10">
    <property type="entry name" value="Aldehyde ferredoxin oxidoreductase, N-terminal domain"/>
    <property type="match status" value="1"/>
</dbReference>
<proteinExistence type="inferred from homology"/>
<evidence type="ECO:0000256" key="7">
    <source>
        <dbReference type="ARBA" id="ARBA00023014"/>
    </source>
</evidence>
<dbReference type="InterPro" id="IPR036503">
    <property type="entry name" value="Ald_Fedxn_OxRdtase_N_sf"/>
</dbReference>
<organism evidence="11 12">
    <name type="scientific">Thermococcus argininiproducens</name>
    <dbReference type="NCBI Taxonomy" id="2866384"/>
    <lineage>
        <taxon>Archaea</taxon>
        <taxon>Methanobacteriati</taxon>
        <taxon>Methanobacteriota</taxon>
        <taxon>Thermococci</taxon>
        <taxon>Thermococcales</taxon>
        <taxon>Thermococcaceae</taxon>
        <taxon>Thermococcus</taxon>
    </lineage>
</organism>
<keyword evidence="5" id="KW-0560">Oxidoreductase</keyword>
<evidence type="ECO:0000256" key="2">
    <source>
        <dbReference type="ARBA" id="ARBA00011032"/>
    </source>
</evidence>
<dbReference type="GO" id="GO:0016625">
    <property type="term" value="F:oxidoreductase activity, acting on the aldehyde or oxo group of donors, iron-sulfur protein as acceptor"/>
    <property type="evidence" value="ECO:0007669"/>
    <property type="project" value="InterPro"/>
</dbReference>
<evidence type="ECO:0000256" key="5">
    <source>
        <dbReference type="ARBA" id="ARBA00023002"/>
    </source>
</evidence>
<dbReference type="InterPro" id="IPR036021">
    <property type="entry name" value="Tungsten_al_ferr_oxy-like_C"/>
</dbReference>
<dbReference type="SMART" id="SM00790">
    <property type="entry name" value="AFOR_N"/>
    <property type="match status" value="1"/>
</dbReference>
<dbReference type="GO" id="GO:0051539">
    <property type="term" value="F:4 iron, 4 sulfur cluster binding"/>
    <property type="evidence" value="ECO:0007669"/>
    <property type="project" value="UniProtKB-KW"/>
</dbReference>
<evidence type="ECO:0000256" key="3">
    <source>
        <dbReference type="ARBA" id="ARBA00022485"/>
    </source>
</evidence>
<keyword evidence="8" id="KW-0826">Tungsten</keyword>
<gene>
    <name evidence="11" type="ORF">K1720_00770</name>
</gene>
<keyword evidence="4" id="KW-0479">Metal-binding</keyword>
<name>A0A9E7SCI9_9EURY</name>
<dbReference type="InterPro" id="IPR001203">
    <property type="entry name" value="OxRdtase_Ald_Fedxn_C"/>
</dbReference>
<dbReference type="InterPro" id="IPR051919">
    <property type="entry name" value="W-dependent_AOR"/>
</dbReference>
<dbReference type="Gene3D" id="1.10.599.10">
    <property type="entry name" value="Aldehyde Ferredoxin Oxidoreductase Protein, subunit A, domain 3"/>
    <property type="match status" value="1"/>
</dbReference>
<dbReference type="PANTHER" id="PTHR30038">
    <property type="entry name" value="ALDEHYDE FERREDOXIN OXIDOREDUCTASE"/>
    <property type="match status" value="1"/>
</dbReference>
<dbReference type="Pfam" id="PF02730">
    <property type="entry name" value="AFOR_N"/>
    <property type="match status" value="1"/>
</dbReference>
<dbReference type="InterPro" id="IPR013983">
    <property type="entry name" value="Ald_Fedxn_OxRdtase_N"/>
</dbReference>
<comment type="similarity">
    <text evidence="2">Belongs to the AOR/FOR family.</text>
</comment>
<dbReference type="Gene3D" id="1.10.569.10">
    <property type="entry name" value="Aldehyde Ferredoxin Oxidoreductase Protein, subunit A, domain 2"/>
    <property type="match status" value="1"/>
</dbReference>
<keyword evidence="12" id="KW-1185">Reference proteome</keyword>
<dbReference type="InterPro" id="IPR013985">
    <property type="entry name" value="Ald_Fedxn_OxRdtase_dom3"/>
</dbReference>
<dbReference type="AlphaFoldDB" id="A0A9E7SCI9"/>
<protein>
    <submittedName>
        <fullName evidence="11">Aldehyde ferredoxin oxidoreductase family protein</fullName>
    </submittedName>
</protein>
<dbReference type="SUPFAM" id="SSF48310">
    <property type="entry name" value="Aldehyde ferredoxin oxidoreductase, C-terminal domains"/>
    <property type="match status" value="1"/>
</dbReference>
<comment type="cofactor">
    <cofactor evidence="1">
        <name>[4Fe-4S] cluster</name>
        <dbReference type="ChEBI" id="CHEBI:49883"/>
    </cofactor>
</comment>
<evidence type="ECO:0000256" key="6">
    <source>
        <dbReference type="ARBA" id="ARBA00023004"/>
    </source>
</evidence>
<evidence type="ECO:0000313" key="12">
    <source>
        <dbReference type="Proteomes" id="UP001056425"/>
    </source>
</evidence>
<comment type="cofactor">
    <cofactor evidence="9">
        <name>tungstopterin</name>
        <dbReference type="ChEBI" id="CHEBI:30402"/>
    </cofactor>
</comment>
<dbReference type="Proteomes" id="UP001056425">
    <property type="component" value="Chromosome"/>
</dbReference>